<feature type="transmembrane region" description="Helical" evidence="6">
    <location>
        <begin position="490"/>
        <end position="508"/>
    </location>
</feature>
<feature type="transmembrane region" description="Helical" evidence="6">
    <location>
        <begin position="347"/>
        <end position="368"/>
    </location>
</feature>
<dbReference type="Gene3D" id="1.20.1250.20">
    <property type="entry name" value="MFS general substrate transporter like domains"/>
    <property type="match status" value="1"/>
</dbReference>
<feature type="transmembrane region" description="Helical" evidence="6">
    <location>
        <begin position="177"/>
        <end position="200"/>
    </location>
</feature>
<dbReference type="AlphaFoldDB" id="A0AAV5QJH2"/>
<dbReference type="Pfam" id="PF07690">
    <property type="entry name" value="MFS_1"/>
    <property type="match status" value="1"/>
</dbReference>
<comment type="subcellular location">
    <subcellularLocation>
        <location evidence="1">Membrane</location>
        <topology evidence="1">Multi-pass membrane protein</topology>
    </subcellularLocation>
</comment>
<reference evidence="8 9" key="1">
    <citation type="journal article" date="2023" name="Elife">
        <title>Identification of key yeast species and microbe-microbe interactions impacting larval growth of Drosophila in the wild.</title>
        <authorList>
            <person name="Mure A."/>
            <person name="Sugiura Y."/>
            <person name="Maeda R."/>
            <person name="Honda K."/>
            <person name="Sakurai N."/>
            <person name="Takahashi Y."/>
            <person name="Watada M."/>
            <person name="Katoh T."/>
            <person name="Gotoh A."/>
            <person name="Gotoh Y."/>
            <person name="Taniguchi I."/>
            <person name="Nakamura K."/>
            <person name="Hayashi T."/>
            <person name="Katayama T."/>
            <person name="Uemura T."/>
            <person name="Hattori Y."/>
        </authorList>
    </citation>
    <scope>NUCLEOTIDE SEQUENCE [LARGE SCALE GENOMIC DNA]</scope>
    <source>
        <strain evidence="8 9">SC-9</strain>
    </source>
</reference>
<keyword evidence="3 6" id="KW-0812">Transmembrane</keyword>
<dbReference type="InterPro" id="IPR036259">
    <property type="entry name" value="MFS_trans_sf"/>
</dbReference>
<dbReference type="GO" id="GO:0022857">
    <property type="term" value="F:transmembrane transporter activity"/>
    <property type="evidence" value="ECO:0007669"/>
    <property type="project" value="InterPro"/>
</dbReference>
<evidence type="ECO:0000256" key="2">
    <source>
        <dbReference type="ARBA" id="ARBA00022448"/>
    </source>
</evidence>
<feature type="transmembrane region" description="Helical" evidence="6">
    <location>
        <begin position="23"/>
        <end position="48"/>
    </location>
</feature>
<feature type="transmembrane region" description="Helical" evidence="6">
    <location>
        <begin position="149"/>
        <end position="171"/>
    </location>
</feature>
<dbReference type="RefSeq" id="XP_064851520.1">
    <property type="nucleotide sequence ID" value="XM_064995448.1"/>
</dbReference>
<feature type="transmembrane region" description="Helical" evidence="6">
    <location>
        <begin position="91"/>
        <end position="109"/>
    </location>
</feature>
<feature type="transmembrane region" description="Helical" evidence="6">
    <location>
        <begin position="375"/>
        <end position="395"/>
    </location>
</feature>
<evidence type="ECO:0000256" key="5">
    <source>
        <dbReference type="ARBA" id="ARBA00023136"/>
    </source>
</evidence>
<name>A0AAV5QJH2_9ASCO</name>
<keyword evidence="9" id="KW-1185">Reference proteome</keyword>
<feature type="transmembrane region" description="Helical" evidence="6">
    <location>
        <begin position="316"/>
        <end position="335"/>
    </location>
</feature>
<evidence type="ECO:0000313" key="8">
    <source>
        <dbReference type="EMBL" id="GMM34520.1"/>
    </source>
</evidence>
<organism evidence="8 9">
    <name type="scientific">Saccharomycopsis crataegensis</name>
    <dbReference type="NCBI Taxonomy" id="43959"/>
    <lineage>
        <taxon>Eukaryota</taxon>
        <taxon>Fungi</taxon>
        <taxon>Dikarya</taxon>
        <taxon>Ascomycota</taxon>
        <taxon>Saccharomycotina</taxon>
        <taxon>Saccharomycetes</taxon>
        <taxon>Saccharomycopsidaceae</taxon>
        <taxon>Saccharomycopsis</taxon>
    </lineage>
</organism>
<keyword evidence="4 6" id="KW-1133">Transmembrane helix</keyword>
<feature type="transmembrane region" description="Helical" evidence="6">
    <location>
        <begin position="248"/>
        <end position="271"/>
    </location>
</feature>
<evidence type="ECO:0000313" key="9">
    <source>
        <dbReference type="Proteomes" id="UP001360560"/>
    </source>
</evidence>
<dbReference type="PANTHER" id="PTHR42718:SF9">
    <property type="entry name" value="MAJOR FACILITATOR SUPERFAMILY MULTIDRUG TRANSPORTER MFSC"/>
    <property type="match status" value="1"/>
</dbReference>
<dbReference type="SUPFAM" id="SSF103473">
    <property type="entry name" value="MFS general substrate transporter"/>
    <property type="match status" value="1"/>
</dbReference>
<feature type="transmembrane region" description="Helical" evidence="6">
    <location>
        <begin position="121"/>
        <end position="142"/>
    </location>
</feature>
<comment type="caution">
    <text evidence="8">The sequence shown here is derived from an EMBL/GenBank/DDBJ whole genome shotgun (WGS) entry which is preliminary data.</text>
</comment>
<dbReference type="PANTHER" id="PTHR42718">
    <property type="entry name" value="MAJOR FACILITATOR SUPERFAMILY MULTIDRUG TRANSPORTER MFSC"/>
    <property type="match status" value="1"/>
</dbReference>
<evidence type="ECO:0000256" key="6">
    <source>
        <dbReference type="SAM" id="Phobius"/>
    </source>
</evidence>
<keyword evidence="2" id="KW-0813">Transport</keyword>
<dbReference type="EMBL" id="BTFZ01000002">
    <property type="protein sequence ID" value="GMM34520.1"/>
    <property type="molecule type" value="Genomic_DNA"/>
</dbReference>
<dbReference type="Proteomes" id="UP001360560">
    <property type="component" value="Unassembled WGS sequence"/>
</dbReference>
<dbReference type="PROSITE" id="PS50850">
    <property type="entry name" value="MFS"/>
    <property type="match status" value="1"/>
</dbReference>
<dbReference type="GO" id="GO:0016020">
    <property type="term" value="C:membrane"/>
    <property type="evidence" value="ECO:0007669"/>
    <property type="project" value="UniProtKB-SubCell"/>
</dbReference>
<dbReference type="InterPro" id="IPR020846">
    <property type="entry name" value="MFS_dom"/>
</dbReference>
<feature type="transmembrane region" description="Helical" evidence="6">
    <location>
        <begin position="415"/>
        <end position="433"/>
    </location>
</feature>
<keyword evidence="5 6" id="KW-0472">Membrane</keyword>
<feature type="transmembrane region" description="Helical" evidence="6">
    <location>
        <begin position="220"/>
        <end position="242"/>
    </location>
</feature>
<dbReference type="InterPro" id="IPR011701">
    <property type="entry name" value="MFS"/>
</dbReference>
<evidence type="ECO:0000259" key="7">
    <source>
        <dbReference type="PROSITE" id="PS50850"/>
    </source>
</evidence>
<feature type="domain" description="Major facilitator superfamily (MFS) profile" evidence="7">
    <location>
        <begin position="22"/>
        <end position="513"/>
    </location>
</feature>
<accession>A0AAV5QJH2</accession>
<feature type="transmembrane region" description="Helical" evidence="6">
    <location>
        <begin position="60"/>
        <end position="79"/>
    </location>
</feature>
<sequence length="547" mass="60620">MTRIMKALTAGQTLVPMKHRSRYLVFFLVNFAMAIDKVNVTGAITSFYSLSQKFNASTATVSWVLSVYALTMGSFIVLFGKIGDIFGHHHTFVVGTFIMAIFSLLSAAVDESIYAVIVFRAFQGIAGAALIPSGFALAANYFQGHERIIALKILSSCSTGALGLGVVIGGAFDETKIGYQALFYFTFAVSFLSGVLLYFVIIPVEKTEGHKNLSFKHLDFFGVFLMTSALLLIIVGLTQAATTWNSPSVYVTIPVGLLFLTGFFLFETVYIKQFKKKFQDSLPHDEKTSQEKQDWRLNLQVLFPAELLKIPNFYQLFFGIFLVNASFVCLQTNLVEYYEYIEFQSSLMASIKILPLPAGTLAGSLLFTPKIIEKLTLRGSLIMVGVIGVVCSLWISRTDYTVHNYYWKFNFASQFLMGYVINMYFMVFLGGLMHNTPLHLQGVVSGFGQTVIQIGASVGTSLINSVIGNMDFEKGNETARHHVAQKFQKSLYLVTGMMGVLTIAMLFVSNQKNFINNGEKASQEEESVAIDNVSLDLESSIKKAEMV</sequence>
<protein>
    <recommendedName>
        <fullName evidence="7">Major facilitator superfamily (MFS) profile domain-containing protein</fullName>
    </recommendedName>
</protein>
<evidence type="ECO:0000256" key="3">
    <source>
        <dbReference type="ARBA" id="ARBA00022692"/>
    </source>
</evidence>
<dbReference type="GeneID" id="90072499"/>
<proteinExistence type="predicted"/>
<dbReference type="Gene3D" id="1.20.1720.10">
    <property type="entry name" value="Multidrug resistance protein D"/>
    <property type="match status" value="1"/>
</dbReference>
<evidence type="ECO:0000256" key="4">
    <source>
        <dbReference type="ARBA" id="ARBA00022989"/>
    </source>
</evidence>
<gene>
    <name evidence="8" type="ORF">DASC09_018450</name>
</gene>
<evidence type="ECO:0000256" key="1">
    <source>
        <dbReference type="ARBA" id="ARBA00004141"/>
    </source>
</evidence>